<feature type="region of interest" description="Disordered" evidence="1">
    <location>
        <begin position="988"/>
        <end position="1072"/>
    </location>
</feature>
<comment type="caution">
    <text evidence="2">The sequence shown here is derived from an EMBL/GenBank/DDBJ whole genome shotgun (WGS) entry which is preliminary data.</text>
</comment>
<feature type="compositionally biased region" description="Basic and acidic residues" evidence="1">
    <location>
        <begin position="990"/>
        <end position="1000"/>
    </location>
</feature>
<proteinExistence type="predicted"/>
<dbReference type="GO" id="GO:0005975">
    <property type="term" value="P:carbohydrate metabolic process"/>
    <property type="evidence" value="ECO:0007669"/>
    <property type="project" value="InterPro"/>
</dbReference>
<feature type="compositionally biased region" description="Basic and acidic residues" evidence="1">
    <location>
        <begin position="1504"/>
        <end position="1515"/>
    </location>
</feature>
<feature type="compositionally biased region" description="Basic and acidic residues" evidence="1">
    <location>
        <begin position="427"/>
        <end position="458"/>
    </location>
</feature>
<feature type="compositionally biased region" description="Basic and acidic residues" evidence="1">
    <location>
        <begin position="1207"/>
        <end position="1220"/>
    </location>
</feature>
<feature type="region of interest" description="Disordered" evidence="1">
    <location>
        <begin position="1084"/>
        <end position="1104"/>
    </location>
</feature>
<dbReference type="PANTHER" id="PTHR42105:SF1">
    <property type="entry name" value="TRANSALDOLASE"/>
    <property type="match status" value="1"/>
</dbReference>
<dbReference type="EMBL" id="MU007060">
    <property type="protein sequence ID" value="KAF2427384.1"/>
    <property type="molecule type" value="Genomic_DNA"/>
</dbReference>
<reference evidence="2" key="1">
    <citation type="journal article" date="2020" name="Stud. Mycol.">
        <title>101 Dothideomycetes genomes: a test case for predicting lifestyles and emergence of pathogens.</title>
        <authorList>
            <person name="Haridas S."/>
            <person name="Albert R."/>
            <person name="Binder M."/>
            <person name="Bloem J."/>
            <person name="Labutti K."/>
            <person name="Salamov A."/>
            <person name="Andreopoulos B."/>
            <person name="Baker S."/>
            <person name="Barry K."/>
            <person name="Bills G."/>
            <person name="Bluhm B."/>
            <person name="Cannon C."/>
            <person name="Castanera R."/>
            <person name="Culley D."/>
            <person name="Daum C."/>
            <person name="Ezra D."/>
            <person name="Gonzalez J."/>
            <person name="Henrissat B."/>
            <person name="Kuo A."/>
            <person name="Liang C."/>
            <person name="Lipzen A."/>
            <person name="Lutzoni F."/>
            <person name="Magnuson J."/>
            <person name="Mondo S."/>
            <person name="Nolan M."/>
            <person name="Ohm R."/>
            <person name="Pangilinan J."/>
            <person name="Park H.-J."/>
            <person name="Ramirez L."/>
            <person name="Alfaro M."/>
            <person name="Sun H."/>
            <person name="Tritt A."/>
            <person name="Yoshinaga Y."/>
            <person name="Zwiers L.-H."/>
            <person name="Turgeon B."/>
            <person name="Goodwin S."/>
            <person name="Spatafora J."/>
            <person name="Crous P."/>
            <person name="Grigoriev I."/>
        </authorList>
    </citation>
    <scope>NUCLEOTIDE SEQUENCE</scope>
    <source>
        <strain evidence="2">CBS 130266</strain>
    </source>
</reference>
<organism evidence="2 3">
    <name type="scientific">Tothia fuscella</name>
    <dbReference type="NCBI Taxonomy" id="1048955"/>
    <lineage>
        <taxon>Eukaryota</taxon>
        <taxon>Fungi</taxon>
        <taxon>Dikarya</taxon>
        <taxon>Ascomycota</taxon>
        <taxon>Pezizomycotina</taxon>
        <taxon>Dothideomycetes</taxon>
        <taxon>Pleosporomycetidae</taxon>
        <taxon>Venturiales</taxon>
        <taxon>Cylindrosympodiaceae</taxon>
        <taxon>Tothia</taxon>
    </lineage>
</organism>
<feature type="region of interest" description="Disordered" evidence="1">
    <location>
        <begin position="1186"/>
        <end position="1220"/>
    </location>
</feature>
<feature type="compositionally biased region" description="Basic and acidic residues" evidence="1">
    <location>
        <begin position="232"/>
        <end position="258"/>
    </location>
</feature>
<feature type="compositionally biased region" description="Polar residues" evidence="1">
    <location>
        <begin position="1570"/>
        <end position="1584"/>
    </location>
</feature>
<feature type="compositionally biased region" description="Low complexity" evidence="1">
    <location>
        <begin position="388"/>
        <end position="401"/>
    </location>
</feature>
<sequence>MGVESRRPPLPAPTDISSSAIGNTSDDLATDISRRTDRTSYSIPEDGSPVTINTKKQLGGSSRRRDQDASQTSLLIEYFEGGKTTGAVHSRPSVRVRVTPSGSKKSRREGDHIQLTEIGKNRKPSYTRRISLPRDSDEPLIPSEVSSSSSTRPPVDIEVLQNHSDISQYDEEAHRRFVAQSEISSMPTDSLLEGTPFIYSPTKQSLATDTVEIVTQATVMDTLKAPSRQRSLSRERLTQKAMKKIKEHDSGRVRDSSSKGKSSSRRSSRSDGTSREYVVDDGKSSKSRSSKYRDDDHLGSDLQPSEISVLSDRSAGQSSVRSGMTASSINNPKLLNAVEDAIKRLILPELNALKEEQKTQKNRYKFDDFTKDSMAPVGSRENLRRVSKSSSSPNVNVVGKPGIISDDRGVILPLEPVKSKKSRRSSRSSDKSHDTAIHEEIFSHRRSSREKSEKSEKNHSHKVAAASAIAGAGLTAAALRHHDSVSSLDYDRERDRERRKKRSKSRSRSASISESIEASPHKDHNIPPLPIMESHVGTDITRDSIRSVETDRPHSRSSRGEHTPTREREIREVIRGSPKHVISAPQTPTRSPLSMRKETTATHGSHSPGNFSPVSAKSGTSISAKATAAALAAAGLAGTGLLTADHQNKNEHSNGRGLSPVQSAASYEDVEVVEHDRVRSIRSGDSLSGGKKHKKTRSTMSMDSLSSTPSTNLALSKKRPEGISLEQGFEILPEHERAETPQAGETEDWFEHEHQENDRYRDEFRQDSELGSSVTGNQRETMYTDNSMDYDYTDRSLEDHDIRGVGANPEYVRTPVAVESAVASLHEPSILSVQSSQKSASIQNSPAMNRHFDNGNMADLLQQASSRERWEAIRDQAIETARQASNGSHSKTSLDEKPAMGASALPLLHEQEPAIGHGLAYEESDVTTNPSIIQGPIGGGYDHDNREHWPYDPTPIMPSSKMPETHHTRDVALAGAGTAAVGLGLAAANHSKESTKDRGMSRNHGPTMEDVQDEHWEDDVGSPGLKNLPSPAPNQFGYNSPNGKNLDEGYISNTIPGGEVTPDPYVSGNGRFDDQKFEQYDQEDPFTTTNKSKHLSGLSAGMESPLYDSATGTGIDRIQSKDVVALMDHLTVRDAQRSARDTEILVTLVRSAAEMRNQFDDMKKYIAEQDRLLMQNSDKNADVVIRTVGGPRPQPASGSPRGTPRRQYSDEREDSRGEKKNIFRRALKGLRGNNDLGKIEDMLMQLLDEVEGLKDGQGVGGQRPAHNNSHSNSHSRSTSLNSYENLRAAPDSGYEPEGQAGTSSSPAISANLSNPSSKFLGVGGMHSGYDNRRVSEGHRISTVLEGDEEGTDYRPNSGQNQLDEYDDDRNLTPTQEVRRGNSVPMDTPPEQSAQFHSGDPTPKSDKTKKHKSNTSSIFGGFPKMSRWSKTTTASSAPDPESVRNSTNKKGQRPYSEMSRSASNLNVNQYDDDEYSLREEDRIRSQTSLSGRRYEQSRSPSPLIPEERRSMEDPKYQAHRNSLNLQHPQPRPGPTHRHQTYLESQAVNYENPPTPDQDQWGNTPALALNRNRFSAGSGQSKNLSPVYSEGDEDAYSQHSASEQAHNRLPPQTTQQAPARPPKIREGEDGPLVPPKVPLIQTHDNNPPQDHVVGMGYQSPFSNSGMHIASPLEPIAEVRYSLETDRSSGGRQHMTPSPRPTAMQSVARKITGPREMPQRRNSPGAANLGTVRRKPIPQVRSPVQSLESYRGESDESETF</sequence>
<dbReference type="PROSITE" id="PS01054">
    <property type="entry name" value="TRANSALDOLASE_1"/>
    <property type="match status" value="1"/>
</dbReference>
<dbReference type="Proteomes" id="UP000800235">
    <property type="component" value="Unassembled WGS sequence"/>
</dbReference>
<feature type="compositionally biased region" description="Polar residues" evidence="1">
    <location>
        <begin position="1457"/>
        <end position="1468"/>
    </location>
</feature>
<feature type="compositionally biased region" description="Polar residues" evidence="1">
    <location>
        <begin position="314"/>
        <end position="327"/>
    </location>
</feature>
<feature type="compositionally biased region" description="Polar residues" evidence="1">
    <location>
        <begin position="601"/>
        <end position="613"/>
    </location>
</feature>
<feature type="compositionally biased region" description="Low complexity" evidence="1">
    <location>
        <begin position="1266"/>
        <end position="1282"/>
    </location>
</feature>
<feature type="region of interest" description="Disordered" evidence="1">
    <location>
        <begin position="486"/>
        <end position="618"/>
    </location>
</feature>
<feature type="compositionally biased region" description="Basic and acidic residues" evidence="1">
    <location>
        <begin position="486"/>
        <end position="496"/>
    </location>
</feature>
<dbReference type="InterPro" id="IPR018225">
    <property type="entry name" value="Transaldolase_AS"/>
</dbReference>
<feature type="compositionally biased region" description="Polar residues" evidence="1">
    <location>
        <begin position="15"/>
        <end position="27"/>
    </location>
</feature>
<dbReference type="PANTHER" id="PTHR42105">
    <property type="entry name" value="DIM2-ASSOCIATED PROTEIN 1"/>
    <property type="match status" value="1"/>
</dbReference>
<keyword evidence="3" id="KW-1185">Reference proteome</keyword>
<feature type="region of interest" description="Disordered" evidence="1">
    <location>
        <begin position="1344"/>
        <end position="1646"/>
    </location>
</feature>
<feature type="region of interest" description="Disordered" evidence="1">
    <location>
        <begin position="1254"/>
        <end position="1312"/>
    </location>
</feature>
<feature type="region of interest" description="Disordered" evidence="1">
    <location>
        <begin position="646"/>
        <end position="719"/>
    </location>
</feature>
<evidence type="ECO:0000256" key="1">
    <source>
        <dbReference type="SAM" id="MobiDB-lite"/>
    </source>
</evidence>
<accession>A0A9P4TW08</accession>
<feature type="region of interest" description="Disordered" evidence="1">
    <location>
        <begin position="376"/>
        <end position="402"/>
    </location>
</feature>
<feature type="compositionally biased region" description="Polar residues" evidence="1">
    <location>
        <begin position="50"/>
        <end position="60"/>
    </location>
</feature>
<evidence type="ECO:0000313" key="3">
    <source>
        <dbReference type="Proteomes" id="UP000800235"/>
    </source>
</evidence>
<feature type="compositionally biased region" description="Basic and acidic residues" evidence="1">
    <location>
        <begin position="1474"/>
        <end position="1483"/>
    </location>
</feature>
<gene>
    <name evidence="2" type="ORF">EJ08DRAFT_721142</name>
</gene>
<feature type="compositionally biased region" description="Polar residues" evidence="1">
    <location>
        <begin position="698"/>
        <end position="714"/>
    </location>
</feature>
<feature type="compositionally biased region" description="Acidic residues" evidence="1">
    <location>
        <begin position="1010"/>
        <end position="1020"/>
    </location>
</feature>
<feature type="compositionally biased region" description="Polar residues" evidence="1">
    <location>
        <begin position="1300"/>
        <end position="1312"/>
    </location>
</feature>
<dbReference type="OrthoDB" id="5382102at2759"/>
<feature type="region of interest" description="Disordered" evidence="1">
    <location>
        <begin position="1682"/>
        <end position="1757"/>
    </location>
</feature>
<feature type="compositionally biased region" description="Basic and acidic residues" evidence="1">
    <location>
        <begin position="268"/>
        <end position="284"/>
    </location>
</feature>
<evidence type="ECO:0008006" key="4">
    <source>
        <dbReference type="Google" id="ProtNLM"/>
    </source>
</evidence>
<feature type="region of interest" description="Disordered" evidence="1">
    <location>
        <begin position="225"/>
        <end position="327"/>
    </location>
</feature>
<feature type="region of interest" description="Disordered" evidence="1">
    <location>
        <begin position="1"/>
        <end position="154"/>
    </location>
</feature>
<evidence type="ECO:0000313" key="2">
    <source>
        <dbReference type="EMBL" id="KAF2427384.1"/>
    </source>
</evidence>
<feature type="compositionally biased region" description="Low complexity" evidence="1">
    <location>
        <begin position="508"/>
        <end position="518"/>
    </location>
</feature>
<protein>
    <recommendedName>
        <fullName evidence="4">Transaldolase</fullName>
    </recommendedName>
</protein>
<feature type="compositionally biased region" description="Basic residues" evidence="1">
    <location>
        <begin position="497"/>
        <end position="507"/>
    </location>
</feature>
<feature type="region of interest" description="Disordered" evidence="1">
    <location>
        <begin position="414"/>
        <end position="464"/>
    </location>
</feature>
<feature type="compositionally biased region" description="Basic and acidic residues" evidence="1">
    <location>
        <begin position="540"/>
        <end position="574"/>
    </location>
</feature>
<name>A0A9P4TW08_9PEZI</name>